<dbReference type="SUPFAM" id="SSF46785">
    <property type="entry name" value="Winged helix' DNA-binding domain"/>
    <property type="match status" value="1"/>
</dbReference>
<dbReference type="Pfam" id="PF12802">
    <property type="entry name" value="MarR_2"/>
    <property type="match status" value="1"/>
</dbReference>
<reference evidence="3" key="1">
    <citation type="submission" date="2016-10" db="EMBL/GenBank/DDBJ databases">
        <authorList>
            <person name="Varghese N."/>
            <person name="Submissions S."/>
        </authorList>
    </citation>
    <scope>NUCLEOTIDE SEQUENCE [LARGE SCALE GENOMIC DNA]</scope>
    <source>
        <strain evidence="3">Gh-105</strain>
    </source>
</reference>
<dbReference type="InterPro" id="IPR000835">
    <property type="entry name" value="HTH_MarR-typ"/>
</dbReference>
<keyword evidence="3" id="KW-1185">Reference proteome</keyword>
<evidence type="ECO:0000259" key="1">
    <source>
        <dbReference type="PROSITE" id="PS50995"/>
    </source>
</evidence>
<proteinExistence type="predicted"/>
<organism evidence="2 3">
    <name type="scientific">Methylobacterium gossipiicola</name>
    <dbReference type="NCBI Taxonomy" id="582675"/>
    <lineage>
        <taxon>Bacteria</taxon>
        <taxon>Pseudomonadati</taxon>
        <taxon>Pseudomonadota</taxon>
        <taxon>Alphaproteobacteria</taxon>
        <taxon>Hyphomicrobiales</taxon>
        <taxon>Methylobacteriaceae</taxon>
        <taxon>Methylobacterium</taxon>
    </lineage>
</organism>
<dbReference type="PANTHER" id="PTHR33164">
    <property type="entry name" value="TRANSCRIPTIONAL REGULATOR, MARR FAMILY"/>
    <property type="match status" value="1"/>
</dbReference>
<dbReference type="SMART" id="SM00347">
    <property type="entry name" value="HTH_MARR"/>
    <property type="match status" value="1"/>
</dbReference>
<feature type="domain" description="HTH marR-type" evidence="1">
    <location>
        <begin position="28"/>
        <end position="150"/>
    </location>
</feature>
<dbReference type="OrthoDB" id="582199at2"/>
<keyword evidence="2" id="KW-0238">DNA-binding</keyword>
<dbReference type="GO" id="GO:0006950">
    <property type="term" value="P:response to stress"/>
    <property type="evidence" value="ECO:0007669"/>
    <property type="project" value="TreeGrafter"/>
</dbReference>
<dbReference type="AlphaFoldDB" id="A0A1I2X471"/>
<accession>A0A1I2X471</accession>
<dbReference type="PROSITE" id="PS50995">
    <property type="entry name" value="HTH_MARR_2"/>
    <property type="match status" value="1"/>
</dbReference>
<dbReference type="InterPro" id="IPR039422">
    <property type="entry name" value="MarR/SlyA-like"/>
</dbReference>
<dbReference type="InterPro" id="IPR036388">
    <property type="entry name" value="WH-like_DNA-bd_sf"/>
</dbReference>
<sequence length="150" mass="16475">MFFLKELPTRRMLETYAARYPGMEAGTVGDALRLLRRASLLLRELDAYFSAHGLSQSRFLVLVVIDREPEATGLLASVIADRLDISRPVVTETVKALTQAGLLTSVPDPDDGRARRIALTTRGQAVLADRLPGYFALIAEFMGRADEPTA</sequence>
<dbReference type="Proteomes" id="UP000199229">
    <property type="component" value="Unassembled WGS sequence"/>
</dbReference>
<dbReference type="PANTHER" id="PTHR33164:SF43">
    <property type="entry name" value="HTH-TYPE TRANSCRIPTIONAL REPRESSOR YETL"/>
    <property type="match status" value="1"/>
</dbReference>
<dbReference type="EMBL" id="FOPM01000032">
    <property type="protein sequence ID" value="SFH08325.1"/>
    <property type="molecule type" value="Genomic_DNA"/>
</dbReference>
<evidence type="ECO:0000313" key="3">
    <source>
        <dbReference type="Proteomes" id="UP000199229"/>
    </source>
</evidence>
<dbReference type="GO" id="GO:0003677">
    <property type="term" value="F:DNA binding"/>
    <property type="evidence" value="ECO:0007669"/>
    <property type="project" value="UniProtKB-KW"/>
</dbReference>
<dbReference type="Gene3D" id="1.10.10.10">
    <property type="entry name" value="Winged helix-like DNA-binding domain superfamily/Winged helix DNA-binding domain"/>
    <property type="match status" value="1"/>
</dbReference>
<dbReference type="STRING" id="582675.SAMN05192565_13226"/>
<evidence type="ECO:0000313" key="2">
    <source>
        <dbReference type="EMBL" id="SFH08325.1"/>
    </source>
</evidence>
<gene>
    <name evidence="2" type="ORF">SAMN05192565_13226</name>
</gene>
<dbReference type="InterPro" id="IPR036390">
    <property type="entry name" value="WH_DNA-bd_sf"/>
</dbReference>
<protein>
    <submittedName>
        <fullName evidence="2">DNA-binding transcriptional regulator, MarR family</fullName>
    </submittedName>
</protein>
<dbReference type="GO" id="GO:0003700">
    <property type="term" value="F:DNA-binding transcription factor activity"/>
    <property type="evidence" value="ECO:0007669"/>
    <property type="project" value="InterPro"/>
</dbReference>
<name>A0A1I2X471_9HYPH</name>